<name>A0A9P8KZV5_9PEZI</name>
<keyword evidence="2 5" id="KW-0547">Nucleotide-binding</keyword>
<evidence type="ECO:0000256" key="4">
    <source>
        <dbReference type="ARBA" id="ARBA00022840"/>
    </source>
</evidence>
<evidence type="ECO:0000313" key="6">
    <source>
        <dbReference type="EMBL" id="KAH0533620.1"/>
    </source>
</evidence>
<dbReference type="GO" id="GO:0006083">
    <property type="term" value="P:acetate metabolic process"/>
    <property type="evidence" value="ECO:0007669"/>
    <property type="project" value="TreeGrafter"/>
</dbReference>
<comment type="catalytic activity">
    <reaction evidence="5">
        <text>acetate + ATP = acetyl phosphate + ADP</text>
        <dbReference type="Rhea" id="RHEA:11352"/>
        <dbReference type="ChEBI" id="CHEBI:22191"/>
        <dbReference type="ChEBI" id="CHEBI:30089"/>
        <dbReference type="ChEBI" id="CHEBI:30616"/>
        <dbReference type="ChEBI" id="CHEBI:456216"/>
        <dbReference type="EC" id="2.7.2.1"/>
    </reaction>
</comment>
<evidence type="ECO:0000256" key="5">
    <source>
        <dbReference type="HAMAP-Rule" id="MF_03131"/>
    </source>
</evidence>
<dbReference type="InterPro" id="IPR043129">
    <property type="entry name" value="ATPase_NBD"/>
</dbReference>
<dbReference type="PANTHER" id="PTHR21060:SF15">
    <property type="entry name" value="ACETATE KINASE-RELATED"/>
    <property type="match status" value="1"/>
</dbReference>
<dbReference type="InterPro" id="IPR004372">
    <property type="entry name" value="Ac/propionate_kinase"/>
</dbReference>
<organism evidence="6 7">
    <name type="scientific">Glutinoglossum americanum</name>
    <dbReference type="NCBI Taxonomy" id="1670608"/>
    <lineage>
        <taxon>Eukaryota</taxon>
        <taxon>Fungi</taxon>
        <taxon>Dikarya</taxon>
        <taxon>Ascomycota</taxon>
        <taxon>Pezizomycotina</taxon>
        <taxon>Geoglossomycetes</taxon>
        <taxon>Geoglossales</taxon>
        <taxon>Geoglossaceae</taxon>
        <taxon>Glutinoglossum</taxon>
    </lineage>
</organism>
<dbReference type="SUPFAM" id="SSF53067">
    <property type="entry name" value="Actin-like ATPase domain"/>
    <property type="match status" value="1"/>
</dbReference>
<gene>
    <name evidence="6" type="ORF">FGG08_007629</name>
</gene>
<feature type="binding site" evidence="5">
    <location>
        <position position="170"/>
    </location>
    <ligand>
        <name>Mg(2+)</name>
        <dbReference type="ChEBI" id="CHEBI:18420"/>
    </ligand>
</feature>
<keyword evidence="5" id="KW-0460">Magnesium</keyword>
<dbReference type="GO" id="GO:0006085">
    <property type="term" value="P:acetyl-CoA biosynthetic process"/>
    <property type="evidence" value="ECO:0007669"/>
    <property type="project" value="UniProtKB-UniRule"/>
</dbReference>
<comment type="similarity">
    <text evidence="5">Belongs to the acetokinase family.</text>
</comment>
<dbReference type="Pfam" id="PF00871">
    <property type="entry name" value="Acetate_kinase"/>
    <property type="match status" value="1"/>
</dbReference>
<dbReference type="GO" id="GO:0005524">
    <property type="term" value="F:ATP binding"/>
    <property type="evidence" value="ECO:0007669"/>
    <property type="project" value="UniProtKB-KW"/>
</dbReference>
<dbReference type="InterPro" id="IPR000890">
    <property type="entry name" value="Aliphatic_acid_kin_short-chain"/>
</dbReference>
<evidence type="ECO:0000256" key="2">
    <source>
        <dbReference type="ARBA" id="ARBA00022741"/>
    </source>
</evidence>
<feature type="binding site" evidence="5">
    <location>
        <begin position="116"/>
        <end position="120"/>
    </location>
    <ligand>
        <name>ATP</name>
        <dbReference type="ChEBI" id="CHEBI:30616"/>
    </ligand>
</feature>
<proteinExistence type="inferred from homology"/>
<comment type="caution">
    <text evidence="6">The sequence shown here is derived from an EMBL/GenBank/DDBJ whole genome shotgun (WGS) entry which is preliminary data.</text>
</comment>
<dbReference type="Gene3D" id="3.30.420.40">
    <property type="match status" value="1"/>
</dbReference>
<reference evidence="6" key="1">
    <citation type="submission" date="2021-03" db="EMBL/GenBank/DDBJ databases">
        <title>Comparative genomics and phylogenomic investigation of the class Geoglossomycetes provide insights into ecological specialization and systematics.</title>
        <authorList>
            <person name="Melie T."/>
            <person name="Pirro S."/>
            <person name="Miller A.N."/>
            <person name="Quandt A."/>
        </authorList>
    </citation>
    <scope>NUCLEOTIDE SEQUENCE</scope>
    <source>
        <strain evidence="6">GBOQ0MN5Z8</strain>
    </source>
</reference>
<dbReference type="AlphaFoldDB" id="A0A9P8KZV5"/>
<sequence>MAAIKGGRSVDTTMGLTPLEGLVMGTRSGDLDPSILQILADHEGMAPQDLDELLNKKSGLQGLCGDNDMRQVLQRMEAGECRAEMALAVYTYRIKTYIGAYMACLGHVDALVFTAGIGENAPVVRERSCQGLQALGIEIDTQRNRERADGVREVSGADSRVKVLVVPTNEELRLAQETRRVIGEQPEKV</sequence>
<dbReference type="OrthoDB" id="67445at2759"/>
<feature type="site" description="Transition state stabilizer" evidence="5">
    <location>
        <position position="27"/>
    </location>
</feature>
<dbReference type="HAMAP" id="MF_00020">
    <property type="entry name" value="Acetate_kinase"/>
    <property type="match status" value="1"/>
</dbReference>
<evidence type="ECO:0000256" key="3">
    <source>
        <dbReference type="ARBA" id="ARBA00022777"/>
    </source>
</evidence>
<keyword evidence="1 5" id="KW-0808">Transferase</keyword>
<accession>A0A9P8KZV5</accession>
<keyword evidence="3 5" id="KW-0418">Kinase</keyword>
<comment type="cofactor">
    <cofactor evidence="5">
        <name>Mg(2+)</name>
        <dbReference type="ChEBI" id="CHEBI:18420"/>
    </cofactor>
</comment>
<dbReference type="EMBL" id="JAGHQL010000411">
    <property type="protein sequence ID" value="KAH0533620.1"/>
    <property type="molecule type" value="Genomic_DNA"/>
</dbReference>
<protein>
    <recommendedName>
        <fullName evidence="5">Probable acetate kinase</fullName>
        <ecNumber evidence="5">2.7.2.1</ecNumber>
    </recommendedName>
    <alternativeName>
        <fullName evidence="5">Acetokinase</fullName>
    </alternativeName>
</protein>
<comment type="caution">
    <text evidence="5">Lacks conserved residue(s) required for the propagation of feature annotation.</text>
</comment>
<dbReference type="GO" id="GO:0000287">
    <property type="term" value="F:magnesium ion binding"/>
    <property type="evidence" value="ECO:0007669"/>
    <property type="project" value="UniProtKB-UniRule"/>
</dbReference>
<evidence type="ECO:0000256" key="1">
    <source>
        <dbReference type="ARBA" id="ARBA00022679"/>
    </source>
</evidence>
<dbReference type="GO" id="GO:0008776">
    <property type="term" value="F:acetate kinase activity"/>
    <property type="evidence" value="ECO:0007669"/>
    <property type="project" value="UniProtKB-UniRule"/>
</dbReference>
<keyword evidence="4 5" id="KW-0067">ATP-binding</keyword>
<keyword evidence="5" id="KW-0479">Metal-binding</keyword>
<dbReference type="EC" id="2.7.2.1" evidence="5"/>
<feature type="binding site" evidence="5">
    <location>
        <begin position="68"/>
        <end position="70"/>
    </location>
    <ligand>
        <name>ATP</name>
        <dbReference type="ChEBI" id="CHEBI:30616"/>
    </ligand>
</feature>
<dbReference type="Proteomes" id="UP000698800">
    <property type="component" value="Unassembled WGS sequence"/>
</dbReference>
<dbReference type="PANTHER" id="PTHR21060">
    <property type="entry name" value="ACETATE KINASE"/>
    <property type="match status" value="1"/>
</dbReference>
<comment type="pathway">
    <text evidence="5">Metabolic intermediate biosynthesis; acetyl-CoA biosynthesis; acetyl-CoA from acetate: step 1/2.</text>
</comment>
<dbReference type="PRINTS" id="PR00471">
    <property type="entry name" value="ACETATEKNASE"/>
</dbReference>
<evidence type="ECO:0000313" key="7">
    <source>
        <dbReference type="Proteomes" id="UP000698800"/>
    </source>
</evidence>
<keyword evidence="7" id="KW-1185">Reference proteome</keyword>